<dbReference type="Gene3D" id="3.10.10.10">
    <property type="entry name" value="HIV Type 1 Reverse Transcriptase, subunit A, domain 1"/>
    <property type="match status" value="1"/>
</dbReference>
<keyword evidence="1" id="KW-0808">Transferase</keyword>
<name>A0A6L2J6W7_TANCI</name>
<organism evidence="1">
    <name type="scientific">Tanacetum cinerariifolium</name>
    <name type="common">Dalmatian daisy</name>
    <name type="synonym">Chrysanthemum cinerariifolium</name>
    <dbReference type="NCBI Taxonomy" id="118510"/>
    <lineage>
        <taxon>Eukaryota</taxon>
        <taxon>Viridiplantae</taxon>
        <taxon>Streptophyta</taxon>
        <taxon>Embryophyta</taxon>
        <taxon>Tracheophyta</taxon>
        <taxon>Spermatophyta</taxon>
        <taxon>Magnoliopsida</taxon>
        <taxon>eudicotyledons</taxon>
        <taxon>Gunneridae</taxon>
        <taxon>Pentapetalae</taxon>
        <taxon>asterids</taxon>
        <taxon>campanulids</taxon>
        <taxon>Asterales</taxon>
        <taxon>Asteraceae</taxon>
        <taxon>Asteroideae</taxon>
        <taxon>Anthemideae</taxon>
        <taxon>Anthemidinae</taxon>
        <taxon>Tanacetum</taxon>
    </lineage>
</organism>
<protein>
    <submittedName>
        <fullName evidence="1">Putative reverse transcriptase domain-containing protein</fullName>
    </submittedName>
</protein>
<dbReference type="InterPro" id="IPR032567">
    <property type="entry name" value="RTL1-rel"/>
</dbReference>
<sequence length="287" mass="32421">MVGAGYAAYTDRFHELARMVATTEPTTIQKAVQIAGTLTDEAIRNGSPKKNPRREEIGDNLVRIRMGGMITRELGLRMFLLQPQTLLGERTRDCRVVPRNVNPINARNPTARTCYEYGSTDHFKAACPRSRGGSLGLEHLDSGSFNVIIGIDWLSNHKAEIICHEKVVRIPLQDGKVLRVLGERPKEKSRHLMSAKEQKQEEMVVLVPGVIPVAKSPNRLAPSKMEELSGQMKELQDNGFIRPSSSRWVASVLFVKKNDGFFRMCIDYRELNKLTIKNRYPLPRIDD</sequence>
<comment type="caution">
    <text evidence="1">The sequence shown here is derived from an EMBL/GenBank/DDBJ whole genome shotgun (WGS) entry which is preliminary data.</text>
</comment>
<reference evidence="1" key="1">
    <citation type="journal article" date="2019" name="Sci. Rep.">
        <title>Draft genome of Tanacetum cinerariifolium, the natural source of mosquito coil.</title>
        <authorList>
            <person name="Yamashiro T."/>
            <person name="Shiraishi A."/>
            <person name="Satake H."/>
            <person name="Nakayama K."/>
        </authorList>
    </citation>
    <scope>NUCLEOTIDE SEQUENCE</scope>
</reference>
<dbReference type="GO" id="GO:0003964">
    <property type="term" value="F:RNA-directed DNA polymerase activity"/>
    <property type="evidence" value="ECO:0007669"/>
    <property type="project" value="UniProtKB-KW"/>
</dbReference>
<dbReference type="EMBL" id="BKCJ010000380">
    <property type="protein sequence ID" value="GEU32669.1"/>
    <property type="molecule type" value="Genomic_DNA"/>
</dbReference>
<dbReference type="AlphaFoldDB" id="A0A6L2J6W7"/>
<dbReference type="PANTHER" id="PTHR15503:SF45">
    <property type="entry name" value="RNA-DIRECTED DNA POLYMERASE HOMOLOG"/>
    <property type="match status" value="1"/>
</dbReference>
<dbReference type="Pfam" id="PF08284">
    <property type="entry name" value="RVP_2"/>
    <property type="match status" value="1"/>
</dbReference>
<accession>A0A6L2J6W7</accession>
<dbReference type="SUPFAM" id="SSF56672">
    <property type="entry name" value="DNA/RNA polymerases"/>
    <property type="match status" value="1"/>
</dbReference>
<keyword evidence="1" id="KW-0548">Nucleotidyltransferase</keyword>
<keyword evidence="1" id="KW-0695">RNA-directed DNA polymerase</keyword>
<proteinExistence type="predicted"/>
<dbReference type="InterPro" id="IPR043502">
    <property type="entry name" value="DNA/RNA_pol_sf"/>
</dbReference>
<evidence type="ECO:0000313" key="1">
    <source>
        <dbReference type="EMBL" id="GEU32669.1"/>
    </source>
</evidence>
<dbReference type="PANTHER" id="PTHR15503">
    <property type="entry name" value="LDOC1 RELATED"/>
    <property type="match status" value="1"/>
</dbReference>
<gene>
    <name evidence="1" type="ORF">Tci_004647</name>
</gene>